<keyword evidence="1" id="KW-1133">Transmembrane helix</keyword>
<feature type="transmembrane region" description="Helical" evidence="1">
    <location>
        <begin position="94"/>
        <end position="116"/>
    </location>
</feature>
<sequence length="148" mass="17449">MWQAKVWRCISEDIKWCVRSYISEFWDGPATALYMVLLDRNESSTFADSAQADIWSSLQLLITMTLHISVFFILSIYSYEFLEICYGTCDKKTFTYFAILWIRSVIVLQVKVLLFIRMKLKLCHFKWVQNLANWMKICFTESSSFAGT</sequence>
<keyword evidence="3" id="KW-1185">Reference proteome</keyword>
<accession>A0AAV1BAL1</accession>
<keyword evidence="1" id="KW-0472">Membrane</keyword>
<dbReference type="EMBL" id="OX451741">
    <property type="protein sequence ID" value="CAI8619541.1"/>
    <property type="molecule type" value="Genomic_DNA"/>
</dbReference>
<evidence type="ECO:0000313" key="2">
    <source>
        <dbReference type="EMBL" id="CAI8619541.1"/>
    </source>
</evidence>
<feature type="transmembrane region" description="Helical" evidence="1">
    <location>
        <begin position="60"/>
        <end position="79"/>
    </location>
</feature>
<dbReference type="AlphaFoldDB" id="A0AAV1BAL1"/>
<evidence type="ECO:0000256" key="1">
    <source>
        <dbReference type="SAM" id="Phobius"/>
    </source>
</evidence>
<reference evidence="2 3" key="1">
    <citation type="submission" date="2023-01" db="EMBL/GenBank/DDBJ databases">
        <authorList>
            <person name="Kreplak J."/>
        </authorList>
    </citation>
    <scope>NUCLEOTIDE SEQUENCE [LARGE SCALE GENOMIC DNA]</scope>
</reference>
<protein>
    <submittedName>
        <fullName evidence="2">Uncharacterized protein</fullName>
    </submittedName>
</protein>
<dbReference type="Proteomes" id="UP001157006">
    <property type="component" value="Chromosome 6"/>
</dbReference>
<keyword evidence="1" id="KW-0812">Transmembrane</keyword>
<proteinExistence type="predicted"/>
<evidence type="ECO:0000313" key="3">
    <source>
        <dbReference type="Proteomes" id="UP001157006"/>
    </source>
</evidence>
<gene>
    <name evidence="2" type="ORF">VFH_VI176360</name>
</gene>
<name>A0AAV1BAL1_VICFA</name>
<organism evidence="2 3">
    <name type="scientific">Vicia faba</name>
    <name type="common">Broad bean</name>
    <name type="synonym">Faba vulgaris</name>
    <dbReference type="NCBI Taxonomy" id="3906"/>
    <lineage>
        <taxon>Eukaryota</taxon>
        <taxon>Viridiplantae</taxon>
        <taxon>Streptophyta</taxon>
        <taxon>Embryophyta</taxon>
        <taxon>Tracheophyta</taxon>
        <taxon>Spermatophyta</taxon>
        <taxon>Magnoliopsida</taxon>
        <taxon>eudicotyledons</taxon>
        <taxon>Gunneridae</taxon>
        <taxon>Pentapetalae</taxon>
        <taxon>rosids</taxon>
        <taxon>fabids</taxon>
        <taxon>Fabales</taxon>
        <taxon>Fabaceae</taxon>
        <taxon>Papilionoideae</taxon>
        <taxon>50 kb inversion clade</taxon>
        <taxon>NPAAA clade</taxon>
        <taxon>Hologalegina</taxon>
        <taxon>IRL clade</taxon>
        <taxon>Fabeae</taxon>
        <taxon>Vicia</taxon>
    </lineage>
</organism>